<reference evidence="1 2" key="1">
    <citation type="submission" date="2006-09" db="EMBL/GenBank/DDBJ databases">
        <title>Sequence and annotation of the 288-kb ATCV-1 virus that infects an endosymbiotic Chlorella strain of the heliozoon Acanthocystis turfacea.</title>
        <authorList>
            <person name="Fitzgerald L.A."/>
            <person name="Graves M.V."/>
            <person name="Li X."/>
            <person name="Pfitzner A.J.P."/>
            <person name="Hartigan J."/>
            <person name="Van Etten J.L."/>
        </authorList>
    </citation>
    <scope>NUCLEOTIDE SEQUENCE [LARGE SCALE GENOMIC DNA]</scope>
    <source>
        <strain evidence="1 2">ATCV-1</strain>
    </source>
</reference>
<accession>A7K9K1</accession>
<protein>
    <submittedName>
        <fullName evidence="1">Uncharacterized protein z591R</fullName>
    </submittedName>
</protein>
<sequence>MSLRDSSIVSLLPHHHLPKMGDMRKAPRVSAPDSISSLITRSFVIMSGMPSAWYSTSDAMATSGSWYA</sequence>
<dbReference type="EMBL" id="EF101928">
    <property type="protein sequence ID" value="ABT16725.1"/>
    <property type="molecule type" value="Genomic_DNA"/>
</dbReference>
<dbReference type="OrthoDB" id="27998at10239"/>
<gene>
    <name evidence="1" type="primary">z591R</name>
    <name evidence="1" type="ORF">ATCV1_z591R</name>
</gene>
<dbReference type="GeneID" id="5470758"/>
<organism evidence="1 2">
    <name type="scientific">Chlorovirus heliozoae</name>
    <dbReference type="NCBI Taxonomy" id="322019"/>
    <lineage>
        <taxon>Viruses</taxon>
        <taxon>Varidnaviria</taxon>
        <taxon>Bamfordvirae</taxon>
        <taxon>Nucleocytoviricota</taxon>
        <taxon>Megaviricetes</taxon>
        <taxon>Algavirales</taxon>
        <taxon>Phycodnaviridae</taxon>
        <taxon>Chlorovirus</taxon>
    </lineage>
</organism>
<proteinExistence type="predicted"/>
<dbReference type="RefSeq" id="YP_001427072.1">
    <property type="nucleotide sequence ID" value="NC_008724.1"/>
</dbReference>
<evidence type="ECO:0000313" key="1">
    <source>
        <dbReference type="EMBL" id="ABT16725.1"/>
    </source>
</evidence>
<evidence type="ECO:0000313" key="2">
    <source>
        <dbReference type="Proteomes" id="UP000202420"/>
    </source>
</evidence>
<dbReference type="KEGG" id="vg:5470758"/>
<dbReference type="Proteomes" id="UP000202420">
    <property type="component" value="Segment"/>
</dbReference>
<name>A7K9K1_9PHYC</name>
<keyword evidence="2" id="KW-1185">Reference proteome</keyword>